<evidence type="ECO:0000256" key="4">
    <source>
        <dbReference type="ARBA" id="ARBA00023155"/>
    </source>
</evidence>
<evidence type="ECO:0000256" key="7">
    <source>
        <dbReference type="RuleBase" id="RU000682"/>
    </source>
</evidence>
<dbReference type="InterPro" id="IPR057443">
    <property type="entry name" value="At5g54830-like"/>
</dbReference>
<feature type="signal peptide" evidence="9">
    <location>
        <begin position="1"/>
        <end position="22"/>
    </location>
</feature>
<feature type="chain" id="PRO_5006876569" evidence="9">
    <location>
        <begin position="23"/>
        <end position="1435"/>
    </location>
</feature>
<name>A0A0V1DA56_TRIBR</name>
<evidence type="ECO:0000256" key="2">
    <source>
        <dbReference type="ARBA" id="ARBA00022737"/>
    </source>
</evidence>
<comment type="subcellular location">
    <subcellularLocation>
        <location evidence="1 6 7">Nucleus</location>
    </subcellularLocation>
</comment>
<dbReference type="InterPro" id="IPR019545">
    <property type="entry name" value="DM13_domain"/>
</dbReference>
<dbReference type="SMART" id="SM00389">
    <property type="entry name" value="HOX"/>
    <property type="match status" value="1"/>
</dbReference>
<feature type="DNA-binding region" description="Homeobox" evidence="6">
    <location>
        <begin position="1299"/>
        <end position="1358"/>
    </location>
</feature>
<accession>A0A0V1DA56</accession>
<dbReference type="PANTHER" id="PTHR24036">
    <property type="entry name" value="SKELETOR-RELATED"/>
    <property type="match status" value="1"/>
</dbReference>
<keyword evidence="3 6" id="KW-0238">DNA-binding</keyword>
<organism evidence="12 13">
    <name type="scientific">Trichinella britovi</name>
    <name type="common">Parasitic roundworm</name>
    <dbReference type="NCBI Taxonomy" id="45882"/>
    <lineage>
        <taxon>Eukaryota</taxon>
        <taxon>Metazoa</taxon>
        <taxon>Ecdysozoa</taxon>
        <taxon>Nematoda</taxon>
        <taxon>Enoplea</taxon>
        <taxon>Dorylaimia</taxon>
        <taxon>Trichinellida</taxon>
        <taxon>Trichinellidae</taxon>
        <taxon>Trichinella</taxon>
    </lineage>
</organism>
<dbReference type="PROSITE" id="PS51549">
    <property type="entry name" value="DM13"/>
    <property type="match status" value="3"/>
</dbReference>
<feature type="domain" description="DM13" evidence="11">
    <location>
        <begin position="906"/>
        <end position="1018"/>
    </location>
</feature>
<feature type="transmembrane region" description="Helical" evidence="8">
    <location>
        <begin position="755"/>
        <end position="773"/>
    </location>
</feature>
<dbReference type="Pfam" id="PF00046">
    <property type="entry name" value="Homeodomain"/>
    <property type="match status" value="1"/>
</dbReference>
<evidence type="ECO:0000256" key="6">
    <source>
        <dbReference type="PROSITE-ProRule" id="PRU00108"/>
    </source>
</evidence>
<dbReference type="OrthoDB" id="2448405at2759"/>
<comment type="caution">
    <text evidence="12">The sequence shown here is derived from an EMBL/GenBank/DDBJ whole genome shotgun (WGS) entry which is preliminary data.</text>
</comment>
<evidence type="ECO:0000256" key="8">
    <source>
        <dbReference type="SAM" id="Phobius"/>
    </source>
</evidence>
<dbReference type="InterPro" id="IPR017970">
    <property type="entry name" value="Homeobox_CS"/>
</dbReference>
<reference evidence="12 13" key="1">
    <citation type="submission" date="2015-01" db="EMBL/GenBank/DDBJ databases">
        <title>Evolution of Trichinella species and genotypes.</title>
        <authorList>
            <person name="Korhonen P.K."/>
            <person name="Edoardo P."/>
            <person name="Giuseppe L.R."/>
            <person name="Gasser R.B."/>
        </authorList>
    </citation>
    <scope>NUCLEOTIDE SEQUENCE [LARGE SCALE GENOMIC DNA]</scope>
    <source>
        <strain evidence="12">ISS120</strain>
    </source>
</reference>
<dbReference type="Pfam" id="PF10517">
    <property type="entry name" value="DM13"/>
    <property type="match status" value="2"/>
</dbReference>
<keyword evidence="4 6" id="KW-0371">Homeobox</keyword>
<feature type="domain" description="DM13" evidence="11">
    <location>
        <begin position="781"/>
        <end position="889"/>
    </location>
</feature>
<keyword evidence="9" id="KW-0732">Signal</keyword>
<keyword evidence="2" id="KW-0677">Repeat</keyword>
<dbReference type="SMART" id="SM00686">
    <property type="entry name" value="DM13"/>
    <property type="match status" value="3"/>
</dbReference>
<feature type="transmembrane region" description="Helical" evidence="8">
    <location>
        <begin position="541"/>
        <end position="559"/>
    </location>
</feature>
<dbReference type="EMBL" id="JYDI01000021">
    <property type="protein sequence ID" value="KRY58448.1"/>
    <property type="molecule type" value="Genomic_DNA"/>
</dbReference>
<dbReference type="GO" id="GO:0005634">
    <property type="term" value="C:nucleus"/>
    <property type="evidence" value="ECO:0007669"/>
    <property type="project" value="UniProtKB-SubCell"/>
</dbReference>
<evidence type="ECO:0000256" key="3">
    <source>
        <dbReference type="ARBA" id="ARBA00023125"/>
    </source>
</evidence>
<evidence type="ECO:0000256" key="9">
    <source>
        <dbReference type="SAM" id="SignalP"/>
    </source>
</evidence>
<keyword evidence="8" id="KW-0472">Membrane</keyword>
<dbReference type="SUPFAM" id="SSF46689">
    <property type="entry name" value="Homeodomain-like"/>
    <property type="match status" value="1"/>
</dbReference>
<keyword evidence="8" id="KW-0812">Transmembrane</keyword>
<dbReference type="Proteomes" id="UP000054653">
    <property type="component" value="Unassembled WGS sequence"/>
</dbReference>
<dbReference type="Gene3D" id="1.10.10.60">
    <property type="entry name" value="Homeodomain-like"/>
    <property type="match status" value="1"/>
</dbReference>
<dbReference type="PROSITE" id="PS00027">
    <property type="entry name" value="HOMEOBOX_1"/>
    <property type="match status" value="1"/>
</dbReference>
<evidence type="ECO:0000259" key="11">
    <source>
        <dbReference type="PROSITE" id="PS51549"/>
    </source>
</evidence>
<evidence type="ECO:0000256" key="5">
    <source>
        <dbReference type="ARBA" id="ARBA00023242"/>
    </source>
</evidence>
<proteinExistence type="predicted"/>
<gene>
    <name evidence="12" type="primary">Skeletor</name>
    <name evidence="12" type="ORF">T03_13290</name>
</gene>
<dbReference type="GO" id="GO:0003677">
    <property type="term" value="F:DNA binding"/>
    <property type="evidence" value="ECO:0007669"/>
    <property type="project" value="UniProtKB-UniRule"/>
</dbReference>
<dbReference type="GO" id="GO:0000981">
    <property type="term" value="F:DNA-binding transcription factor activity, RNA polymerase II-specific"/>
    <property type="evidence" value="ECO:0007669"/>
    <property type="project" value="InterPro"/>
</dbReference>
<keyword evidence="8" id="KW-1133">Transmembrane helix</keyword>
<feature type="domain" description="DM13" evidence="11">
    <location>
        <begin position="325"/>
        <end position="436"/>
    </location>
</feature>
<evidence type="ECO:0000313" key="12">
    <source>
        <dbReference type="EMBL" id="KRY58448.1"/>
    </source>
</evidence>
<sequence length="1435" mass="164635">MSQRRIFSKFALFLCIISNVSLRKICAGSTPNYGRFAGLLNEETSKEKPRYNCQGFVWIPNEHQIVISDFNFIPPQRKENNVTFWIGPSKNTGRVNDSEPSNNGIYLKPVHLKKRALHSTKSIVQYAKKPKSPSETVLQEILALSKVPKDKVSTAEYTAFTPSYENNIEQTDTEENNEPIEIVKMEKGTLKTLKITNPPPVHSSIVEASVQVKELSKRKKRDFDVNDIWKAVFKLVDKGEQYQMMRQMISRNNHNKNKEDVAHTDVESLPSFKKKELLLLNLPAEKTIWDFSWFSIYDHNAEKSIATVYFPKGPSWLVPKSKTLPGFREYYQKYSVTSSNIEIVDEKTLLFHNFSCQECPPGTWIMAGDAMLPNLAGEILPTVNENGTYACDYLPDKLKNVTIKVKLPGLWEVSDLTWISVFNVPHKFSLSEVYVSHQDNVPPVFNDDPVIALMTSSNIGEGFLKEIIKRIIEQLKSCKIIESDIVSKVFKYNKFVTYILLYAMSAVIYHKSRKLKIWGGQGLLTLYTGSFFPTFQQQLTFTLLFCLVLFTVGAVKFFCTVNSDQCILVHGDANLSNMFDKSRFSNIWFDRAFRQAKRCFEKSVYPIGTLFYADYVYAASLVSNWWKLAEPRLNTSIAVLGIAPLRFTTTSTIISAVTVSLLYSLFPQSRMGHAVVKRRLKSLMTTFWRLVAARLTDLTRPCRKTCLLLDKRKTRPGRHYIHLPIQPICCTTDFPFTPLGIFLVIIHLRMLLHPLLAQLLIILASFCNVLTALPEPEPWFGDFLGTLPDPQKIGIFGKVYAVNSTCVQILNFTYNGQAPDLFFWMDTETIPSARGVKLSTFESGDSMLTPYYNKHVVLILPPNVALSDYKTFGLWCQSCTQDFGHIRIPDGFTPPNPQFLTHGLKATTKGVRYNVGSGPILILDRRTVKIYGLTFQGNRAPDSFFFVGKGSEPRRNDGIKVPIRGKDSPTDISNLKELYNGEKDIILELPEDHDIYNIDWISIYCLRFAVNFAFVKIQAISDRIPPYVPVPVQRSKIPEFKREPWTTVTLLGKPPRNNFTFQLGPPGGLRAYESWAKAKPGEFVWYVNGYMAPELWVQRGVTYKIRVEGGDDSVLERFFNPLYISDDPYGGYSKLTDDDRQQITVYAGLNKQNLPLDGSDTTEEKSYGRLCRFINRHPEIIPDRLDSFLEYRKNLVLRCLKNSPGIFYWTPDDRTPDVVYYQSYTNFNMGWKIIVTDEIPSDVPFTEQESYSYELLDSEDEQLYSQHRDPLLQGNAGIRPKRQCNGRSNEISMLSHQAKRRPRVLFTQRQVQQLESRFKQQHYLTAFERDEMAKKLKLTSHQVKIWFQNRRYKFKRVRQDKTLELTVNFPKLHHSSLPLLLQPGEAYQTSKNPFDCRFLTSQTVSSHFLISSALPHSCTTQCMPIQSSSFPWQQS</sequence>
<feature type="transmembrane region" description="Helical" evidence="8">
    <location>
        <begin position="638"/>
        <end position="663"/>
    </location>
</feature>
<keyword evidence="13" id="KW-1185">Reference proteome</keyword>
<evidence type="ECO:0000313" key="13">
    <source>
        <dbReference type="Proteomes" id="UP000054653"/>
    </source>
</evidence>
<dbReference type="Pfam" id="PF25489">
    <property type="entry name" value="At5g54830"/>
    <property type="match status" value="1"/>
</dbReference>
<dbReference type="InterPro" id="IPR009057">
    <property type="entry name" value="Homeodomain-like_sf"/>
</dbReference>
<keyword evidence="5 6" id="KW-0539">Nucleus</keyword>
<protein>
    <submittedName>
        <fullName evidence="12">Protein Skeletor, isoforms D/E</fullName>
    </submittedName>
</protein>
<dbReference type="PROSITE" id="PS50071">
    <property type="entry name" value="HOMEOBOX_2"/>
    <property type="match status" value="1"/>
</dbReference>
<dbReference type="InterPro" id="IPR001356">
    <property type="entry name" value="HD"/>
</dbReference>
<feature type="transmembrane region" description="Helical" evidence="8">
    <location>
        <begin position="604"/>
        <end position="626"/>
    </location>
</feature>
<dbReference type="PANTHER" id="PTHR24036:SF5">
    <property type="entry name" value="THROMBOMODULIN"/>
    <property type="match status" value="1"/>
</dbReference>
<dbReference type="CDD" id="cd00086">
    <property type="entry name" value="homeodomain"/>
    <property type="match status" value="1"/>
</dbReference>
<dbReference type="InterPro" id="IPR052126">
    <property type="entry name" value="Spindle_Org/Thrombomodulin"/>
</dbReference>
<evidence type="ECO:0000259" key="10">
    <source>
        <dbReference type="PROSITE" id="PS50071"/>
    </source>
</evidence>
<evidence type="ECO:0000256" key="1">
    <source>
        <dbReference type="ARBA" id="ARBA00004123"/>
    </source>
</evidence>
<feature type="domain" description="Homeobox" evidence="10">
    <location>
        <begin position="1297"/>
        <end position="1357"/>
    </location>
</feature>